<sequence length="77" mass="8949">MIIYGGDTVDSDTCSYYNVCPVVRAYERGLVDTEWINMYCKSNWKDCARFQLEDPLSYEFEGVLPDGSIEEDLKDEF</sequence>
<gene>
    <name evidence="1" type="ORF">IX53_05515</name>
</gene>
<dbReference type="STRING" id="1330330.IX53_05515"/>
<dbReference type="AlphaFoldDB" id="A0A0G2ZHL3"/>
<protein>
    <recommendedName>
        <fullName evidence="3">Uracil-DNA glycosylase</fullName>
    </recommendedName>
</protein>
<name>A0A0G2ZHL3_9BACT</name>
<dbReference type="Proteomes" id="UP000035159">
    <property type="component" value="Chromosome"/>
</dbReference>
<dbReference type="OrthoDB" id="47602at2"/>
<proteinExistence type="predicted"/>
<dbReference type="KEGG" id="kpf:IX53_05515"/>
<reference evidence="1 2" key="1">
    <citation type="submission" date="2015-04" db="EMBL/GenBank/DDBJ databases">
        <title>Complete Genome Sequence of Kosmotoga pacifica SLHLJ1.</title>
        <authorList>
            <person name="Jiang L.J."/>
            <person name="Shao Z.Z."/>
            <person name="Jebbar M."/>
        </authorList>
    </citation>
    <scope>NUCLEOTIDE SEQUENCE [LARGE SCALE GENOMIC DNA]</scope>
    <source>
        <strain evidence="1 2">SLHLJ1</strain>
    </source>
</reference>
<evidence type="ECO:0000313" key="2">
    <source>
        <dbReference type="Proteomes" id="UP000035159"/>
    </source>
</evidence>
<dbReference type="PATRIC" id="fig|1330330.3.peg.1109"/>
<dbReference type="EMBL" id="CP011232">
    <property type="protein sequence ID" value="AKI98283.1"/>
    <property type="molecule type" value="Genomic_DNA"/>
</dbReference>
<keyword evidence="2" id="KW-1185">Reference proteome</keyword>
<accession>A0A0G2ZHL3</accession>
<evidence type="ECO:0008006" key="3">
    <source>
        <dbReference type="Google" id="ProtNLM"/>
    </source>
</evidence>
<organism evidence="1 2">
    <name type="scientific">Kosmotoga pacifica</name>
    <dbReference type="NCBI Taxonomy" id="1330330"/>
    <lineage>
        <taxon>Bacteria</taxon>
        <taxon>Thermotogati</taxon>
        <taxon>Thermotogota</taxon>
        <taxon>Thermotogae</taxon>
        <taxon>Kosmotogales</taxon>
        <taxon>Kosmotogaceae</taxon>
        <taxon>Kosmotoga</taxon>
    </lineage>
</organism>
<evidence type="ECO:0000313" key="1">
    <source>
        <dbReference type="EMBL" id="AKI98283.1"/>
    </source>
</evidence>